<evidence type="ECO:0000259" key="1">
    <source>
        <dbReference type="PROSITE" id="PS50930"/>
    </source>
</evidence>
<reference evidence="2 3" key="1">
    <citation type="submission" date="2020-07" db="EMBL/GenBank/DDBJ databases">
        <title>Description of Kordia aestuariivivens sp. nov., isolated from a tidal flat.</title>
        <authorList>
            <person name="Park S."/>
            <person name="Yoon J.-H."/>
        </authorList>
    </citation>
    <scope>NUCLEOTIDE SEQUENCE [LARGE SCALE GENOMIC DNA]</scope>
    <source>
        <strain evidence="2 3">YSTF-M3</strain>
    </source>
</reference>
<protein>
    <submittedName>
        <fullName evidence="2">LytTR family transcriptional regulator DNA-binding domain-containing protein</fullName>
    </submittedName>
</protein>
<dbReference type="Pfam" id="PF04397">
    <property type="entry name" value="LytTR"/>
    <property type="match status" value="1"/>
</dbReference>
<dbReference type="Proteomes" id="UP000619238">
    <property type="component" value="Unassembled WGS sequence"/>
</dbReference>
<evidence type="ECO:0000313" key="2">
    <source>
        <dbReference type="EMBL" id="MBC8754661.1"/>
    </source>
</evidence>
<dbReference type="InterPro" id="IPR007492">
    <property type="entry name" value="LytTR_DNA-bd_dom"/>
</dbReference>
<keyword evidence="3" id="KW-1185">Reference proteome</keyword>
<keyword evidence="2" id="KW-0238">DNA-binding</keyword>
<dbReference type="RefSeq" id="WP_187561712.1">
    <property type="nucleotide sequence ID" value="NZ_JACGWS010000004.1"/>
</dbReference>
<sequence length="77" mass="9550">MIPEREEFRYGRIFYEYEYIHLVFQNKRYIGKTNFKQTHRNYLVNVKKIKELYIEDNLLILEANHKVPFSARYKAAF</sequence>
<name>A0ABR7Q7X1_9FLAO</name>
<feature type="domain" description="HTH LytTR-type" evidence="1">
    <location>
        <begin position="33"/>
        <end position="77"/>
    </location>
</feature>
<evidence type="ECO:0000313" key="3">
    <source>
        <dbReference type="Proteomes" id="UP000619238"/>
    </source>
</evidence>
<organism evidence="2 3">
    <name type="scientific">Kordia aestuariivivens</name>
    <dbReference type="NCBI Taxonomy" id="2759037"/>
    <lineage>
        <taxon>Bacteria</taxon>
        <taxon>Pseudomonadati</taxon>
        <taxon>Bacteroidota</taxon>
        <taxon>Flavobacteriia</taxon>
        <taxon>Flavobacteriales</taxon>
        <taxon>Flavobacteriaceae</taxon>
        <taxon>Kordia</taxon>
    </lineage>
</organism>
<accession>A0ABR7Q7X1</accession>
<gene>
    <name evidence="2" type="ORF">H2O64_08240</name>
</gene>
<proteinExistence type="predicted"/>
<dbReference type="Gene3D" id="2.40.50.1020">
    <property type="entry name" value="LytTr DNA-binding domain"/>
    <property type="match status" value="1"/>
</dbReference>
<comment type="caution">
    <text evidence="2">The sequence shown here is derived from an EMBL/GenBank/DDBJ whole genome shotgun (WGS) entry which is preliminary data.</text>
</comment>
<dbReference type="GO" id="GO:0003677">
    <property type="term" value="F:DNA binding"/>
    <property type="evidence" value="ECO:0007669"/>
    <property type="project" value="UniProtKB-KW"/>
</dbReference>
<dbReference type="PROSITE" id="PS50930">
    <property type="entry name" value="HTH_LYTTR"/>
    <property type="match status" value="1"/>
</dbReference>
<dbReference type="EMBL" id="JACGWS010000004">
    <property type="protein sequence ID" value="MBC8754661.1"/>
    <property type="molecule type" value="Genomic_DNA"/>
</dbReference>